<dbReference type="SUPFAM" id="SSF102405">
    <property type="entry name" value="MCP/YpsA-like"/>
    <property type="match status" value="1"/>
</dbReference>
<name>E6SF01_INTC7</name>
<gene>
    <name evidence="4" type="ordered locus">Intca_2281</name>
</gene>
<protein>
    <submittedName>
        <fullName evidence="4">DNA protecting protein DprA</fullName>
    </submittedName>
</protein>
<evidence type="ECO:0000313" key="4">
    <source>
        <dbReference type="EMBL" id="ADU48790.1"/>
    </source>
</evidence>
<dbReference type="InterPro" id="IPR057666">
    <property type="entry name" value="DrpA_SLOG"/>
</dbReference>
<dbReference type="STRING" id="710696.Intca_2281"/>
<evidence type="ECO:0000313" key="5">
    <source>
        <dbReference type="Proteomes" id="UP000008914"/>
    </source>
</evidence>
<sequence length="389" mass="40953">MTEDRLARAALSRLVEPGDRLVHHLLVEHGPSATLDRVRRGHGKLARFAERVRRLDVDRDIATAAKVGARVVVPGDDEWPERLDDLPTPPWCLWVRGPADLAAVTRKSVAVVGSRVCTAYGEQLAADLAAGVAQRGWTVISGAAFGIDGAAHRGTLAVDGVTVAALASGIDRPYPSGHARLIERIAETGAVLSEVAPGSAPMRMRFLQRNRLIAAMSRGTVVVEADLRSGSLNTLGTAVDLGRPVGACPGPVTSMTSAGCHAKIRLGMATLVTTAVEVIDLVGELGEDACEEPRGAELATDGLDPDEAKVHDGLPHRAWADLGEVCNLSALAPMQAMAVLARLVELGLAERRDGSWRKAPPSRTGPTSARSASQARPRRGGGLNTRSEV</sequence>
<comment type="similarity">
    <text evidence="1">Belongs to the DprA/Smf family.</text>
</comment>
<keyword evidence="5" id="KW-1185">Reference proteome</keyword>
<dbReference type="GO" id="GO:0009294">
    <property type="term" value="P:DNA-mediated transformation"/>
    <property type="evidence" value="ECO:0007669"/>
    <property type="project" value="InterPro"/>
</dbReference>
<dbReference type="KEGG" id="ica:Intca_2281"/>
<organism evidence="4 5">
    <name type="scientific">Intrasporangium calvum (strain ATCC 23552 / DSM 43043 / JCM 3097 / NBRC 12989 / NCIMB 10167 / NRRL B-3866 / 7 KIP)</name>
    <dbReference type="NCBI Taxonomy" id="710696"/>
    <lineage>
        <taxon>Bacteria</taxon>
        <taxon>Bacillati</taxon>
        <taxon>Actinomycetota</taxon>
        <taxon>Actinomycetes</taxon>
        <taxon>Micrococcales</taxon>
        <taxon>Intrasporangiaceae</taxon>
        <taxon>Intrasporangium</taxon>
    </lineage>
</organism>
<feature type="region of interest" description="Disordered" evidence="2">
    <location>
        <begin position="353"/>
        <end position="389"/>
    </location>
</feature>
<dbReference type="Pfam" id="PF02481">
    <property type="entry name" value="DNA_processg_A"/>
    <property type="match status" value="1"/>
</dbReference>
<dbReference type="EMBL" id="CP002343">
    <property type="protein sequence ID" value="ADU48790.1"/>
    <property type="molecule type" value="Genomic_DNA"/>
</dbReference>
<dbReference type="RefSeq" id="WP_013493105.1">
    <property type="nucleotide sequence ID" value="NC_014830.1"/>
</dbReference>
<accession>E6SF01</accession>
<dbReference type="Gene3D" id="3.40.50.450">
    <property type="match status" value="1"/>
</dbReference>
<evidence type="ECO:0000259" key="3">
    <source>
        <dbReference type="Pfam" id="PF02481"/>
    </source>
</evidence>
<reference evidence="4 5" key="1">
    <citation type="journal article" date="2010" name="Stand. Genomic Sci.">
        <title>Complete genome sequence of Intrasporangium calvum type strain (7 KIP).</title>
        <authorList>
            <person name="Del Rio T.G."/>
            <person name="Chertkov O."/>
            <person name="Yasawong M."/>
            <person name="Lucas S."/>
            <person name="Deshpande S."/>
            <person name="Cheng J.F."/>
            <person name="Detter C."/>
            <person name="Tapia R."/>
            <person name="Han C."/>
            <person name="Goodwin L."/>
            <person name="Pitluck S."/>
            <person name="Liolios K."/>
            <person name="Ivanova N."/>
            <person name="Mavromatis K."/>
            <person name="Pati A."/>
            <person name="Chen A."/>
            <person name="Palaniappan K."/>
            <person name="Land M."/>
            <person name="Hauser L."/>
            <person name="Chang Y.J."/>
            <person name="Jeffries C.D."/>
            <person name="Rohde M."/>
            <person name="Pukall R."/>
            <person name="Sikorski J."/>
            <person name="Goker M."/>
            <person name="Woyke T."/>
            <person name="Bristow J."/>
            <person name="Eisen J.A."/>
            <person name="Markowitz V."/>
            <person name="Hugenholtz P."/>
            <person name="Kyrpides N.C."/>
            <person name="Klenk H.P."/>
            <person name="Lapidus A."/>
        </authorList>
    </citation>
    <scope>NUCLEOTIDE SEQUENCE [LARGE SCALE GENOMIC DNA]</scope>
    <source>
        <strain evidence="5">ATCC 23552 / DSM 43043 / JCM 3097 / NBRC 12989 / 7 KIP</strain>
    </source>
</reference>
<dbReference type="AlphaFoldDB" id="E6SF01"/>
<dbReference type="PANTHER" id="PTHR43022">
    <property type="entry name" value="PROTEIN SMF"/>
    <property type="match status" value="1"/>
</dbReference>
<evidence type="ECO:0000256" key="1">
    <source>
        <dbReference type="ARBA" id="ARBA00006525"/>
    </source>
</evidence>
<dbReference type="InterPro" id="IPR003488">
    <property type="entry name" value="DprA"/>
</dbReference>
<feature type="domain" description="Smf/DprA SLOG" evidence="3">
    <location>
        <begin position="71"/>
        <end position="280"/>
    </location>
</feature>
<evidence type="ECO:0000256" key="2">
    <source>
        <dbReference type="SAM" id="MobiDB-lite"/>
    </source>
</evidence>
<dbReference type="Proteomes" id="UP000008914">
    <property type="component" value="Chromosome"/>
</dbReference>
<dbReference type="NCBIfam" id="TIGR00732">
    <property type="entry name" value="dprA"/>
    <property type="match status" value="1"/>
</dbReference>
<proteinExistence type="inferred from homology"/>
<dbReference type="OrthoDB" id="9785707at2"/>
<dbReference type="PANTHER" id="PTHR43022:SF1">
    <property type="entry name" value="PROTEIN SMF"/>
    <property type="match status" value="1"/>
</dbReference>
<dbReference type="HOGENOM" id="CLU_029601_2_1_11"/>
<dbReference type="eggNOG" id="COG0758">
    <property type="taxonomic scope" value="Bacteria"/>
</dbReference>